<evidence type="ECO:0000313" key="7">
    <source>
        <dbReference type="Proteomes" id="UP000278807"/>
    </source>
</evidence>
<keyword evidence="4" id="KW-0472">Membrane</keyword>
<dbReference type="SUPFAM" id="SSF53822">
    <property type="entry name" value="Periplasmic binding protein-like I"/>
    <property type="match status" value="1"/>
</dbReference>
<gene>
    <name evidence="6" type="ORF">HNAJ_LOCUS6439</name>
</gene>
<keyword evidence="3" id="KW-1133">Transmembrane helix</keyword>
<dbReference type="Proteomes" id="UP000278807">
    <property type="component" value="Unassembled WGS sequence"/>
</dbReference>
<evidence type="ECO:0000313" key="6">
    <source>
        <dbReference type="EMBL" id="VDO02299.1"/>
    </source>
</evidence>
<reference evidence="6 7" key="1">
    <citation type="submission" date="2018-11" db="EMBL/GenBank/DDBJ databases">
        <authorList>
            <consortium name="Pathogen Informatics"/>
        </authorList>
    </citation>
    <scope>NUCLEOTIDE SEQUENCE [LARGE SCALE GENOMIC DNA]</scope>
</reference>
<dbReference type="Pfam" id="PF01094">
    <property type="entry name" value="ANF_receptor"/>
    <property type="match status" value="1"/>
</dbReference>
<dbReference type="InterPro" id="IPR028082">
    <property type="entry name" value="Peripla_BP_I"/>
</dbReference>
<keyword evidence="7" id="KW-1185">Reference proteome</keyword>
<evidence type="ECO:0000256" key="2">
    <source>
        <dbReference type="ARBA" id="ARBA00022692"/>
    </source>
</evidence>
<organism evidence="6 7">
    <name type="scientific">Rodentolepis nana</name>
    <name type="common">Dwarf tapeworm</name>
    <name type="synonym">Hymenolepis nana</name>
    <dbReference type="NCBI Taxonomy" id="102285"/>
    <lineage>
        <taxon>Eukaryota</taxon>
        <taxon>Metazoa</taxon>
        <taxon>Spiralia</taxon>
        <taxon>Lophotrochozoa</taxon>
        <taxon>Platyhelminthes</taxon>
        <taxon>Cestoda</taxon>
        <taxon>Eucestoda</taxon>
        <taxon>Cyclophyllidea</taxon>
        <taxon>Hymenolepididae</taxon>
        <taxon>Rodentolepis</taxon>
    </lineage>
</organism>
<name>A0A3P7S748_RODNA</name>
<dbReference type="AlphaFoldDB" id="A0A3P7S748"/>
<dbReference type="EMBL" id="UZAE01007019">
    <property type="protein sequence ID" value="VDO02299.1"/>
    <property type="molecule type" value="Genomic_DNA"/>
</dbReference>
<evidence type="ECO:0000259" key="5">
    <source>
        <dbReference type="Pfam" id="PF01094"/>
    </source>
</evidence>
<evidence type="ECO:0000256" key="3">
    <source>
        <dbReference type="ARBA" id="ARBA00022989"/>
    </source>
</evidence>
<keyword evidence="2" id="KW-0812">Transmembrane</keyword>
<dbReference type="InterPro" id="IPR001828">
    <property type="entry name" value="ANF_lig-bd_rcpt"/>
</dbReference>
<evidence type="ECO:0000256" key="1">
    <source>
        <dbReference type="ARBA" id="ARBA00004370"/>
    </source>
</evidence>
<dbReference type="GO" id="GO:0016020">
    <property type="term" value="C:membrane"/>
    <property type="evidence" value="ECO:0007669"/>
    <property type="project" value="UniProtKB-SubCell"/>
</dbReference>
<comment type="subcellular location">
    <subcellularLocation>
        <location evidence="1">Membrane</location>
    </subcellularLocation>
</comment>
<dbReference type="Gene3D" id="3.40.50.2300">
    <property type="match status" value="1"/>
</dbReference>
<feature type="domain" description="Receptor ligand binding region" evidence="5">
    <location>
        <begin position="3"/>
        <end position="85"/>
    </location>
</feature>
<evidence type="ECO:0000256" key="4">
    <source>
        <dbReference type="ARBA" id="ARBA00023136"/>
    </source>
</evidence>
<accession>A0A3P7S748</accession>
<proteinExistence type="predicted"/>
<dbReference type="OrthoDB" id="5984008at2759"/>
<sequence>MLSEEVIAIFCPDSRSTAHAVMQICQQHAIPCLTAQWDATLGTNAEFNVTVNLQPTVSDIGDTLAAFLQEAQGWDQLGLIYTNEDSRHFVINTQCQNLFHSGGKSEWVRPFKVLIST</sequence>
<protein>
    <recommendedName>
        <fullName evidence="5">Receptor ligand binding region domain-containing protein</fullName>
    </recommendedName>
</protein>